<evidence type="ECO:0000259" key="8">
    <source>
        <dbReference type="Pfam" id="PF05504"/>
    </source>
</evidence>
<keyword evidence="11" id="KW-1185">Reference proteome</keyword>
<dbReference type="Proteomes" id="UP000719942">
    <property type="component" value="Unassembled WGS sequence"/>
</dbReference>
<dbReference type="InterPro" id="IPR038501">
    <property type="entry name" value="Spore_GerAC_C_sf"/>
</dbReference>
<evidence type="ECO:0000256" key="1">
    <source>
        <dbReference type="ARBA" id="ARBA00004635"/>
    </source>
</evidence>
<dbReference type="PANTHER" id="PTHR35789:SF1">
    <property type="entry name" value="SPORE GERMINATION PROTEIN B3"/>
    <property type="match status" value="1"/>
</dbReference>
<evidence type="ECO:0000313" key="10">
    <source>
        <dbReference type="EMBL" id="MBW7573838.1"/>
    </source>
</evidence>
<sequence>MNKKIVCLLLSLILLLSQTGCWSYRGLNEITIIAGIGIDLDPKTKDYLVSCEIIDLTSTGKESGTKAKLVESRGKTVMDAVRNAKKRLLNKLYWGNNEVLIFGNELAKSGDIGNVINWFLTDAECRETVCLVVSQEKTAKDLLSIYGLDNSVVAFEIKKIIADDENVVGTMENVQLFQAFSILNSPGRSLALPAFRDVKNDEDIVAESNGEAVFKGDKLVGYLPPEESKYYLFAVDEIHGGILTTSSTDEDQTDVSLEISKSKTKNSYSYENGQLKFTIKIETEVAVDEMKPGVDLLDEDTLEKIEQREQKMIEERTESVIKKVQTQYNSDIFGFGNMIYKSDVKLWQQLEPEWDKIFPTIQVKVESKVNIVNTSFLKHS</sequence>
<keyword evidence="7" id="KW-0449">Lipoprotein</keyword>
<keyword evidence="6" id="KW-0564">Palmitate</keyword>
<gene>
    <name evidence="10" type="ORF">J5W02_13565</name>
</gene>
<comment type="caution">
    <text evidence="10">The sequence shown here is derived from an EMBL/GenBank/DDBJ whole genome shotgun (WGS) entry which is preliminary data.</text>
</comment>
<evidence type="ECO:0000256" key="4">
    <source>
        <dbReference type="ARBA" id="ARBA00022729"/>
    </source>
</evidence>
<comment type="subcellular location">
    <subcellularLocation>
        <location evidence="1">Membrane</location>
        <topology evidence="1">Lipid-anchor</topology>
    </subcellularLocation>
</comment>
<dbReference type="InterPro" id="IPR008844">
    <property type="entry name" value="Spore_GerAC-like"/>
</dbReference>
<feature type="domain" description="Spore germination protein N-terminal" evidence="9">
    <location>
        <begin position="24"/>
        <end position="195"/>
    </location>
</feature>
<organism evidence="10 11">
    <name type="scientific">Caproiciproducens faecalis</name>
    <dbReference type="NCBI Taxonomy" id="2820301"/>
    <lineage>
        <taxon>Bacteria</taxon>
        <taxon>Bacillati</taxon>
        <taxon>Bacillota</taxon>
        <taxon>Clostridia</taxon>
        <taxon>Eubacteriales</taxon>
        <taxon>Acutalibacteraceae</taxon>
        <taxon>Caproiciproducens</taxon>
    </lineage>
</organism>
<dbReference type="InterPro" id="IPR046953">
    <property type="entry name" value="Spore_GerAC-like_C"/>
</dbReference>
<evidence type="ECO:0000256" key="7">
    <source>
        <dbReference type="ARBA" id="ARBA00023288"/>
    </source>
</evidence>
<evidence type="ECO:0000256" key="3">
    <source>
        <dbReference type="ARBA" id="ARBA00022544"/>
    </source>
</evidence>
<dbReference type="Gene3D" id="3.30.300.210">
    <property type="entry name" value="Nutrient germinant receptor protein C, domain 3"/>
    <property type="match status" value="1"/>
</dbReference>
<name>A0ABS7DRA5_9FIRM</name>
<dbReference type="Pfam" id="PF25198">
    <property type="entry name" value="Spore_GerAC_N"/>
    <property type="match status" value="1"/>
</dbReference>
<dbReference type="EMBL" id="JAGFNZ010000006">
    <property type="protein sequence ID" value="MBW7573838.1"/>
    <property type="molecule type" value="Genomic_DNA"/>
</dbReference>
<evidence type="ECO:0000313" key="11">
    <source>
        <dbReference type="Proteomes" id="UP000719942"/>
    </source>
</evidence>
<evidence type="ECO:0000256" key="2">
    <source>
        <dbReference type="ARBA" id="ARBA00007886"/>
    </source>
</evidence>
<keyword evidence="3" id="KW-0309">Germination</keyword>
<dbReference type="RefSeq" id="WP_219966246.1">
    <property type="nucleotide sequence ID" value="NZ_JAGFNZ010000006.1"/>
</dbReference>
<protein>
    <submittedName>
        <fullName evidence="10">Ger(X)C family spore germination protein</fullName>
    </submittedName>
</protein>
<evidence type="ECO:0000259" key="9">
    <source>
        <dbReference type="Pfam" id="PF25198"/>
    </source>
</evidence>
<accession>A0ABS7DRA5</accession>
<comment type="similarity">
    <text evidence="2">Belongs to the GerABKC lipoprotein family.</text>
</comment>
<dbReference type="PANTHER" id="PTHR35789">
    <property type="entry name" value="SPORE GERMINATION PROTEIN B3"/>
    <property type="match status" value="1"/>
</dbReference>
<feature type="domain" description="Spore germination GerAC-like C-terminal" evidence="8">
    <location>
        <begin position="209"/>
        <end position="374"/>
    </location>
</feature>
<keyword evidence="5" id="KW-0472">Membrane</keyword>
<evidence type="ECO:0000256" key="6">
    <source>
        <dbReference type="ARBA" id="ARBA00023139"/>
    </source>
</evidence>
<evidence type="ECO:0000256" key="5">
    <source>
        <dbReference type="ARBA" id="ARBA00023136"/>
    </source>
</evidence>
<proteinExistence type="inferred from homology"/>
<dbReference type="Pfam" id="PF05504">
    <property type="entry name" value="Spore_GerAC"/>
    <property type="match status" value="1"/>
</dbReference>
<reference evidence="10 11" key="1">
    <citation type="submission" date="2021-03" db="EMBL/GenBank/DDBJ databases">
        <title>Caproiciproducens sp. nov. isolated from feces of cow.</title>
        <authorList>
            <person name="Choi J.-Y."/>
        </authorList>
    </citation>
    <scope>NUCLEOTIDE SEQUENCE [LARGE SCALE GENOMIC DNA]</scope>
    <source>
        <strain evidence="10 11">AGMB10547</strain>
    </source>
</reference>
<dbReference type="InterPro" id="IPR057336">
    <property type="entry name" value="GerAC_N"/>
</dbReference>
<keyword evidence="4" id="KW-0732">Signal</keyword>
<dbReference type="NCBIfam" id="TIGR02887">
    <property type="entry name" value="spore_ger_x_C"/>
    <property type="match status" value="1"/>
</dbReference>